<dbReference type="InterPro" id="IPR011042">
    <property type="entry name" value="6-blade_b-propeller_TolB-like"/>
</dbReference>
<comment type="caution">
    <text evidence="1">The sequence shown here is derived from an EMBL/GenBank/DDBJ whole genome shotgun (WGS) entry which is preliminary data.</text>
</comment>
<proteinExistence type="predicted"/>
<reference evidence="1" key="1">
    <citation type="journal article" date="2014" name="Front. Microbiol.">
        <title>High frequency of phylogenetically diverse reductive dehalogenase-homologous genes in deep subseafloor sedimentary metagenomes.</title>
        <authorList>
            <person name="Kawai M."/>
            <person name="Futagami T."/>
            <person name="Toyoda A."/>
            <person name="Takaki Y."/>
            <person name="Nishi S."/>
            <person name="Hori S."/>
            <person name="Arai W."/>
            <person name="Tsubouchi T."/>
            <person name="Morono Y."/>
            <person name="Uchiyama I."/>
            <person name="Ito T."/>
            <person name="Fujiyama A."/>
            <person name="Inagaki F."/>
            <person name="Takami H."/>
        </authorList>
    </citation>
    <scope>NUCLEOTIDE SEQUENCE</scope>
    <source>
        <strain evidence="1">Expedition CK06-06</strain>
    </source>
</reference>
<dbReference type="EMBL" id="BARS01039511">
    <property type="protein sequence ID" value="GAG19752.1"/>
    <property type="molecule type" value="Genomic_DNA"/>
</dbReference>
<dbReference type="SUPFAM" id="SSF63829">
    <property type="entry name" value="Calcium-dependent phosphotriesterase"/>
    <property type="match status" value="1"/>
</dbReference>
<sequence>GPLNRSSFAFGPALEVRIDLRDLGSPEHVNLNRIMVMVGECCQQPAWHAADVWQPTRPTPVVDEIDAPLSLRSERPGHVIMAAGDVKAEYLYRGFVQNPGGIAWGPDGHLYIADELGRHVVRLSPNGTMSDLGTWRNPNMWNENGPCDVVFNSKGNLYVNNHAGGLYAIGPDGNAKMLPGIRGQPVGGITFSSDDELYYTDMGGGRVLKVGADGQSQVVAHGIENAFDLVFGHDGTLYASQLSLSRVVRVDVTTG</sequence>
<evidence type="ECO:0008006" key="2">
    <source>
        <dbReference type="Google" id="ProtNLM"/>
    </source>
</evidence>
<evidence type="ECO:0000313" key="1">
    <source>
        <dbReference type="EMBL" id="GAG19752.1"/>
    </source>
</evidence>
<feature type="non-terminal residue" evidence="1">
    <location>
        <position position="255"/>
    </location>
</feature>
<dbReference type="PANTHER" id="PTHR40274:SF4">
    <property type="entry name" value="BLL1406 PROTEIN"/>
    <property type="match status" value="1"/>
</dbReference>
<feature type="non-terminal residue" evidence="1">
    <location>
        <position position="1"/>
    </location>
</feature>
<dbReference type="AlphaFoldDB" id="X0W930"/>
<protein>
    <recommendedName>
        <fullName evidence="2">SMP-30/Gluconolactonase/LRE-like region domain-containing protein</fullName>
    </recommendedName>
</protein>
<gene>
    <name evidence="1" type="ORF">S01H1_60325</name>
</gene>
<dbReference type="PANTHER" id="PTHR40274">
    <property type="entry name" value="VIRGINIAMYCIN B LYASE"/>
    <property type="match status" value="1"/>
</dbReference>
<organism evidence="1">
    <name type="scientific">marine sediment metagenome</name>
    <dbReference type="NCBI Taxonomy" id="412755"/>
    <lineage>
        <taxon>unclassified sequences</taxon>
        <taxon>metagenomes</taxon>
        <taxon>ecological metagenomes</taxon>
    </lineage>
</organism>
<name>X0W930_9ZZZZ</name>
<accession>X0W930</accession>
<dbReference type="InterPro" id="IPR051344">
    <property type="entry name" value="Vgb"/>
</dbReference>
<dbReference type="Gene3D" id="2.120.10.30">
    <property type="entry name" value="TolB, C-terminal domain"/>
    <property type="match status" value="1"/>
</dbReference>